<evidence type="ECO:0000259" key="2">
    <source>
        <dbReference type="SMART" id="SM00014"/>
    </source>
</evidence>
<feature type="transmembrane region" description="Helical" evidence="1">
    <location>
        <begin position="129"/>
        <end position="146"/>
    </location>
</feature>
<dbReference type="Pfam" id="PF01569">
    <property type="entry name" value="PAP2"/>
    <property type="match status" value="1"/>
</dbReference>
<accession>A0A9D1PKW3</accession>
<feature type="domain" description="Phosphatidic acid phosphatase type 2/haloperoxidase" evidence="2">
    <location>
        <begin position="88"/>
        <end position="200"/>
    </location>
</feature>
<dbReference type="InterPro" id="IPR036938">
    <property type="entry name" value="PAP2/HPO_sf"/>
</dbReference>
<evidence type="ECO:0000313" key="3">
    <source>
        <dbReference type="EMBL" id="HIV74373.1"/>
    </source>
</evidence>
<proteinExistence type="predicted"/>
<sequence>MNKSHKIKFLSVLILSIFILTWTFQIAVLHMEPLLDQLTQPFVPLFEHTIVYTFFANITVLGSKSWLIPFVIIMSVCFIFLFRSIIPTAVLVSAIISSHLLNRGIKLIIQRERPSIEPTLDAVGFSFPSGHAMVPIVCYLLVAYFLTKKWQLDGVRHFIYIVAITFITLIGISRYIIHVHFLTDVMVGYGLGYMIYIAFVRLYEKSAEVFRK</sequence>
<dbReference type="PANTHER" id="PTHR14969:SF13">
    <property type="entry name" value="AT30094P"/>
    <property type="match status" value="1"/>
</dbReference>
<reference evidence="3" key="1">
    <citation type="journal article" date="2021" name="PeerJ">
        <title>Extensive microbial diversity within the chicken gut microbiome revealed by metagenomics and culture.</title>
        <authorList>
            <person name="Gilroy R."/>
            <person name="Ravi A."/>
            <person name="Getino M."/>
            <person name="Pursley I."/>
            <person name="Horton D.L."/>
            <person name="Alikhan N.F."/>
            <person name="Baker D."/>
            <person name="Gharbi K."/>
            <person name="Hall N."/>
            <person name="Watson M."/>
            <person name="Adriaenssens E.M."/>
            <person name="Foster-Nyarko E."/>
            <person name="Jarju S."/>
            <person name="Secka A."/>
            <person name="Antonio M."/>
            <person name="Oren A."/>
            <person name="Chaudhuri R.R."/>
            <person name="La Ragione R."/>
            <person name="Hildebrand F."/>
            <person name="Pallen M.J."/>
        </authorList>
    </citation>
    <scope>NUCLEOTIDE SEQUENCE</scope>
    <source>
        <strain evidence="3">CHK169-2315</strain>
    </source>
</reference>
<keyword evidence="1" id="KW-0812">Transmembrane</keyword>
<evidence type="ECO:0000313" key="4">
    <source>
        <dbReference type="Proteomes" id="UP000823937"/>
    </source>
</evidence>
<dbReference type="AlphaFoldDB" id="A0A9D1PKW3"/>
<feature type="transmembrane region" description="Helical" evidence="1">
    <location>
        <begin position="158"/>
        <end position="177"/>
    </location>
</feature>
<feature type="transmembrane region" description="Helical" evidence="1">
    <location>
        <begin position="49"/>
        <end position="82"/>
    </location>
</feature>
<keyword evidence="1" id="KW-1133">Transmembrane helix</keyword>
<comment type="caution">
    <text evidence="3">The sequence shown here is derived from an EMBL/GenBank/DDBJ whole genome shotgun (WGS) entry which is preliminary data.</text>
</comment>
<dbReference type="Proteomes" id="UP000823937">
    <property type="component" value="Unassembled WGS sequence"/>
</dbReference>
<feature type="transmembrane region" description="Helical" evidence="1">
    <location>
        <begin position="7"/>
        <end position="29"/>
    </location>
</feature>
<feature type="transmembrane region" description="Helical" evidence="1">
    <location>
        <begin position="183"/>
        <end position="203"/>
    </location>
</feature>
<dbReference type="Gene3D" id="1.20.144.10">
    <property type="entry name" value="Phosphatidic acid phosphatase type 2/haloperoxidase"/>
    <property type="match status" value="2"/>
</dbReference>
<dbReference type="PANTHER" id="PTHR14969">
    <property type="entry name" value="SPHINGOSINE-1-PHOSPHATE PHOSPHOHYDROLASE"/>
    <property type="match status" value="1"/>
</dbReference>
<dbReference type="SMART" id="SM00014">
    <property type="entry name" value="acidPPc"/>
    <property type="match status" value="1"/>
</dbReference>
<organism evidence="3 4">
    <name type="scientific">Candidatus Pseudogracilibacillus intestinigallinarum</name>
    <dbReference type="NCBI Taxonomy" id="2838742"/>
    <lineage>
        <taxon>Bacteria</taxon>
        <taxon>Bacillati</taxon>
        <taxon>Bacillota</taxon>
        <taxon>Bacilli</taxon>
        <taxon>Bacillales</taxon>
        <taxon>Bacillaceae</taxon>
        <taxon>Pseudogracilibacillus</taxon>
    </lineage>
</organism>
<dbReference type="CDD" id="cd03392">
    <property type="entry name" value="PAP2_like_2"/>
    <property type="match status" value="1"/>
</dbReference>
<keyword evidence="1" id="KW-0472">Membrane</keyword>
<name>A0A9D1PKW3_9BACI</name>
<gene>
    <name evidence="3" type="ORF">H9895_04740</name>
</gene>
<dbReference type="SUPFAM" id="SSF48317">
    <property type="entry name" value="Acid phosphatase/Vanadium-dependent haloperoxidase"/>
    <property type="match status" value="1"/>
</dbReference>
<protein>
    <submittedName>
        <fullName evidence="3">Phosphatase PAP2 family protein</fullName>
    </submittedName>
</protein>
<dbReference type="EMBL" id="DXHX01000068">
    <property type="protein sequence ID" value="HIV74373.1"/>
    <property type="molecule type" value="Genomic_DNA"/>
</dbReference>
<reference evidence="3" key="2">
    <citation type="submission" date="2021-04" db="EMBL/GenBank/DDBJ databases">
        <authorList>
            <person name="Gilroy R."/>
        </authorList>
    </citation>
    <scope>NUCLEOTIDE SEQUENCE</scope>
    <source>
        <strain evidence="3">CHK169-2315</strain>
    </source>
</reference>
<dbReference type="InterPro" id="IPR000326">
    <property type="entry name" value="PAP2/HPO"/>
</dbReference>
<evidence type="ECO:0000256" key="1">
    <source>
        <dbReference type="SAM" id="Phobius"/>
    </source>
</evidence>